<dbReference type="PROSITE" id="PS50011">
    <property type="entry name" value="PROTEIN_KINASE_DOM"/>
    <property type="match status" value="1"/>
</dbReference>
<dbReference type="RefSeq" id="XP_065648692.1">
    <property type="nucleotide sequence ID" value="XM_065792620.1"/>
</dbReference>
<dbReference type="SMART" id="SM00369">
    <property type="entry name" value="LRR_TYP"/>
    <property type="match status" value="5"/>
</dbReference>
<feature type="repeat" description="ANK" evidence="5">
    <location>
        <begin position="76"/>
        <end position="108"/>
    </location>
</feature>
<dbReference type="GeneID" id="101236587"/>
<dbReference type="InterPro" id="IPR032675">
    <property type="entry name" value="LRR_dom_sf"/>
</dbReference>
<dbReference type="SMART" id="SM00220">
    <property type="entry name" value="S_TKc"/>
    <property type="match status" value="1"/>
</dbReference>
<evidence type="ECO:0000256" key="2">
    <source>
        <dbReference type="ARBA" id="ARBA00022614"/>
    </source>
</evidence>
<proteinExistence type="inferred from homology"/>
<feature type="repeat" description="ANK" evidence="5">
    <location>
        <begin position="214"/>
        <end position="236"/>
    </location>
</feature>
<dbReference type="Gene3D" id="3.40.50.300">
    <property type="entry name" value="P-loop containing nucleotide triphosphate hydrolases"/>
    <property type="match status" value="1"/>
</dbReference>
<dbReference type="Gene3D" id="1.10.510.10">
    <property type="entry name" value="Transferase(Phosphotransferase) domain 1"/>
    <property type="match status" value="1"/>
</dbReference>
<evidence type="ECO:0000313" key="7">
    <source>
        <dbReference type="Proteomes" id="UP001652625"/>
    </source>
</evidence>
<dbReference type="Proteomes" id="UP001652625">
    <property type="component" value="Chromosome 03"/>
</dbReference>
<dbReference type="PROSITE" id="PS50088">
    <property type="entry name" value="ANK_REPEAT"/>
    <property type="match status" value="3"/>
</dbReference>
<dbReference type="InterPro" id="IPR002110">
    <property type="entry name" value="Ankyrin_rpt"/>
</dbReference>
<dbReference type="InterPro" id="IPR003591">
    <property type="entry name" value="Leu-rich_rpt_typical-subtyp"/>
</dbReference>
<keyword evidence="8" id="KW-0808">Transferase</keyword>
<dbReference type="Pfam" id="PF00023">
    <property type="entry name" value="Ank"/>
    <property type="match status" value="1"/>
</dbReference>
<comment type="similarity">
    <text evidence="1">Belongs to the protein kinase superfamily. TKL Ser/Thr protein kinase family. ROCO subfamily.</text>
</comment>
<dbReference type="SUPFAM" id="SSF52540">
    <property type="entry name" value="P-loop containing nucleoside triphosphate hydrolases"/>
    <property type="match status" value="1"/>
</dbReference>
<evidence type="ECO:0000313" key="8">
    <source>
        <dbReference type="RefSeq" id="XP_065648692.1"/>
    </source>
</evidence>
<dbReference type="Pfam" id="PF13855">
    <property type="entry name" value="LRR_8"/>
    <property type="match status" value="1"/>
</dbReference>
<name>A0ABM4BI23_HYDVU</name>
<dbReference type="InterPro" id="IPR011009">
    <property type="entry name" value="Kinase-like_dom_sf"/>
</dbReference>
<keyword evidence="2" id="KW-0433">Leucine-rich repeat</keyword>
<dbReference type="InterPro" id="IPR001245">
    <property type="entry name" value="Ser-Thr/Tyr_kinase_cat_dom"/>
</dbReference>
<dbReference type="Gene3D" id="1.25.40.20">
    <property type="entry name" value="Ankyrin repeat-containing domain"/>
    <property type="match status" value="3"/>
</dbReference>
<dbReference type="SUPFAM" id="SSF48403">
    <property type="entry name" value="Ankyrin repeat"/>
    <property type="match status" value="1"/>
</dbReference>
<evidence type="ECO:0000256" key="1">
    <source>
        <dbReference type="ARBA" id="ARBA00008171"/>
    </source>
</evidence>
<protein>
    <submittedName>
        <fullName evidence="8">Leucine-rich repeat serine/threonine-protein kinase 1 isoform X2</fullName>
    </submittedName>
</protein>
<dbReference type="InterPro" id="IPR000719">
    <property type="entry name" value="Prot_kinase_dom"/>
</dbReference>
<dbReference type="PRINTS" id="PR01415">
    <property type="entry name" value="ANKYRIN"/>
</dbReference>
<keyword evidence="7" id="KW-1185">Reference proteome</keyword>
<dbReference type="SUPFAM" id="SSF52058">
    <property type="entry name" value="L domain-like"/>
    <property type="match status" value="1"/>
</dbReference>
<feature type="repeat" description="ANK" evidence="5">
    <location>
        <begin position="303"/>
        <end position="324"/>
    </location>
</feature>
<keyword evidence="4 5" id="KW-0040">ANK repeat</keyword>
<dbReference type="Gene3D" id="3.80.10.10">
    <property type="entry name" value="Ribonuclease Inhibitor"/>
    <property type="match status" value="3"/>
</dbReference>
<evidence type="ECO:0000256" key="4">
    <source>
        <dbReference type="ARBA" id="ARBA00023043"/>
    </source>
</evidence>
<keyword evidence="3" id="KW-0677">Repeat</keyword>
<reference evidence="8" key="1">
    <citation type="submission" date="2025-08" db="UniProtKB">
        <authorList>
            <consortium name="RefSeq"/>
        </authorList>
    </citation>
    <scope>IDENTIFICATION</scope>
</reference>
<keyword evidence="8" id="KW-0418">Kinase</keyword>
<gene>
    <name evidence="8" type="primary">LOC101236587</name>
</gene>
<dbReference type="SMART" id="SM00364">
    <property type="entry name" value="LRR_BAC"/>
    <property type="match status" value="4"/>
</dbReference>
<dbReference type="PROSITE" id="PS50297">
    <property type="entry name" value="ANK_REP_REGION"/>
    <property type="match status" value="3"/>
</dbReference>
<dbReference type="PROSITE" id="PS51450">
    <property type="entry name" value="LRR"/>
    <property type="match status" value="4"/>
</dbReference>
<evidence type="ECO:0000259" key="6">
    <source>
        <dbReference type="PROSITE" id="PS50011"/>
    </source>
</evidence>
<dbReference type="InterPro" id="IPR001611">
    <property type="entry name" value="Leu-rich_rpt"/>
</dbReference>
<dbReference type="InterPro" id="IPR036770">
    <property type="entry name" value="Ankyrin_rpt-contain_sf"/>
</dbReference>
<sequence>MNILKPDDINFIKSCSNNDQLITFLDEKSSDILNWTDNFGRTILHHIIGSSGNLACVQLLLKKNADPNAVSEIDDKCSTPLHYAVKTNNLACVIALLDHGAKIDIKNSKGQRAIDLAVECHSTDCINYLHSIYEKQEKEDELNKAQALFKSIEMNDFYGAKKALDSMKSTYKTVNEFSHDGNNTLLNSACFHGNKAIVELLIHNQANVRPSFRTGETPLYIACYYGHLDVVILLAQTHPELLNLPSTQDKIYPLHAAIIQENESIVEYLLTLRYVEHEKVILNNSTSPKSNKYLVHINQPMGNGHTPIHLAVQSENKNIISMLLACKPFIKITEKEEYPGCLILESIVVTKTLHFALQYVRNLEVVELLLKNGADLNASFVDNGLKYTPLQFACKNEYIELLKLLLKYNAEDHDGISLNEAMKNNRDEVVNVLLSNGVYVNSERTVTLNDFENSFTTVSIHWQKRFINFIEEKWILAAPSALYSHHDDLIKNILHAQLITEVNLSDNKLEFVPFILFQLPSLRKLNLSNNRLYDLCFMNSSKNENISNQNLVGPTLEELELQHNTLETLPRFIFEMPILQYINCSSNNLKSMPMEMWLSESLKVLLLDHNHLNKLPSLINFSRELNNDQVDNQIDNRLLRHSVSKKKVLYSRKSNKYSVYNIEKQKCAINSGLIHLDLSNNKFSKVPVGISCLAPNLFYLNLSYNEISEIKCISCFPKHLSHLALVKNNLDTIYFSEKQKPSSFCYAYPESFCLTSNNPCEHQQHNQLVDLVHLDLLGNKLKSISLFYSYSNKKELFCENLKSLNISDTSLKSLPDGIKYLKKLEALYFTQDTIISNVLYGLIEQVEPSPQCPKKVASSIKIGCERNLNVKSLQKAEELIKKKNFPNIKLIVTGPKKVGKSSLVKSLHNEGILIRKVTLVRHNWVKVDKHTAKIFANAGIDCSYWSYMYEKKYMNFIIWECNFNKFLHVFMSQHAVYLLVWQFTDNIENEVELLKSWLQNIQAYAPDSAVIVVITNTDSKMFPSGLLEEVKKHFFSKSDRFNINEVSDVALSKTIDFVEIDQSKVQNIKFLCDLISKTAMNIRDKTNVILEQSFSGLYLPVEKAVYAIADQMKSENEKNDLSFYLDGKSFRSKMFELLHLQNFELQYGDEELDEAVQFLHHFGSILHFNIPALNDVYFFNPQWLCDILLFMMKIIRSQGNAFVKINDIKQSLVEERFPISKGIKLLDSFDIAVKLSENELFVPSFLSENEINICGKVLQNEIYRRQYLMPFVPAGFWSMLIKRIRVDKNIFEALSKCFGLITTTDLYSHNTADSENLDKIKIEDMINWSCWKTGIEVSCFGIRLLRICELPSKVAFYGSNSSLISKIVSSSESSFVNKKTVVEITVPFVYMTIENYESQIRSQGNSIIDNTSNIKITNVTHDNHLVACRVLVTTVDCIDKLLSDWFSKFSVKCVKRVSYCNLCIQSAIEENNSQSNSFSLSLFEFEHALDCLKNKKDLTCPFHENSVDIRKVFPDLCFLDVNCKIFSDKKIECGKLISRGKFNDVFAVKITSKNSVFCAAMKVLCNSVIKNKSPFTETETSISWNYEAKMKSLFYREMNSYMSYRHFREELSVVLSIEYHHVANFKGLSLKPLAMLFDLAPKGSLNNYLDRYRQRKIELPVYAVKETLCQISDALNYLQSQSILSCDLKSDNVLVHEFPEPDCSLYSKVRLLLGGYGSSKKMLNKNSELYRNSIFRVHDADENIKVLSFMFGSFMYELVNLQRPFGNCVKRNLVNKFILEGKRPKLSLMARQYPIPILSLLHRCWAFNYNDRPTTLEIKSLANSDELTSLLDVLDLDENFYLQCVKTCSSNFCKQSNVSVNDLIGSHVWLISSRINHSPGHSILTVFSYENFKYVHEFNIQLKENVITACLVGNTLWLGTEKSTFKVYCTSKYQLVAYGRCINNAFLLCIYYFALKKLVVCTQSDGNVLIYSDDVYSLRRNSSLESTDDCAHPSTKLVFLKPLNSFSLGSPIHCICAVESYAFRKDMLPNDFYNSDTNMNTDKYELWCGQEKGCISILRASSLPSNDKIETLSIQEKNLPGFSNKVVTYLETNQSFESDYQNKDFSKNNLYSYVWMVVYPGTEVKRWNVNLKTVEGVFNAKNYSVVRKVNSVKPPKKIITEDYQAQIQSLVVVEDKMYVGTSFGVFFTCDAYKMIPYTWLRCYKECLTAIVPCRMLSNRERKISQKENQLILTCGQMPLDRWPNNIDCGNNQTNVKRGTTLMTWSVNSLNNNFKS</sequence>
<evidence type="ECO:0000256" key="3">
    <source>
        <dbReference type="ARBA" id="ARBA00022737"/>
    </source>
</evidence>
<evidence type="ECO:0000256" key="5">
    <source>
        <dbReference type="PROSITE-ProRule" id="PRU00023"/>
    </source>
</evidence>
<dbReference type="SUPFAM" id="SSF56112">
    <property type="entry name" value="Protein kinase-like (PK-like)"/>
    <property type="match status" value="1"/>
</dbReference>
<organism evidence="7 8">
    <name type="scientific">Hydra vulgaris</name>
    <name type="common">Hydra</name>
    <name type="synonym">Hydra attenuata</name>
    <dbReference type="NCBI Taxonomy" id="6087"/>
    <lineage>
        <taxon>Eukaryota</taxon>
        <taxon>Metazoa</taxon>
        <taxon>Cnidaria</taxon>
        <taxon>Hydrozoa</taxon>
        <taxon>Hydroidolina</taxon>
        <taxon>Anthoathecata</taxon>
        <taxon>Aplanulata</taxon>
        <taxon>Hydridae</taxon>
        <taxon>Hydra</taxon>
    </lineage>
</organism>
<dbReference type="SMART" id="SM00248">
    <property type="entry name" value="ANK"/>
    <property type="match status" value="9"/>
</dbReference>
<dbReference type="GO" id="GO:0016301">
    <property type="term" value="F:kinase activity"/>
    <property type="evidence" value="ECO:0007669"/>
    <property type="project" value="UniProtKB-KW"/>
</dbReference>
<dbReference type="PANTHER" id="PTHR24198">
    <property type="entry name" value="ANKYRIN REPEAT AND PROTEIN KINASE DOMAIN-CONTAINING PROTEIN"/>
    <property type="match status" value="1"/>
</dbReference>
<dbReference type="Pfam" id="PF12796">
    <property type="entry name" value="Ank_2"/>
    <property type="match status" value="4"/>
</dbReference>
<dbReference type="Pfam" id="PF07714">
    <property type="entry name" value="PK_Tyr_Ser-Thr"/>
    <property type="match status" value="1"/>
</dbReference>
<feature type="domain" description="Protein kinase" evidence="6">
    <location>
        <begin position="1531"/>
        <end position="1831"/>
    </location>
</feature>
<dbReference type="InterPro" id="IPR027417">
    <property type="entry name" value="P-loop_NTPase"/>
</dbReference>
<dbReference type="PANTHER" id="PTHR24198:SF169">
    <property type="entry name" value="NON-SPECIFIC SERINE_THREONINE PROTEIN KINASE"/>
    <property type="match status" value="1"/>
</dbReference>
<accession>A0ABM4BI23</accession>